<comment type="similarity">
    <text evidence="2">Belongs to the 5'-nucleotidase family.</text>
</comment>
<dbReference type="PANTHER" id="PTHR11575">
    <property type="entry name" value="5'-NUCLEOTIDASE-RELATED"/>
    <property type="match status" value="1"/>
</dbReference>
<evidence type="ECO:0000313" key="5">
    <source>
        <dbReference type="EMBL" id="MBO8429106.1"/>
    </source>
</evidence>
<sequence>MKRLLVFFALFAIICSCSSPREGKYRVSIYATNDLHGKFFDSLYSGNKANRVSMANISAYMKERRASDGEENIVFLDLGDALQGDNASYYSNFIDTNRNDGHHLFARIAEYMGYDALVVGNHDIETGHPVYDRLLDELHVPYLAANSLKNDGSGSYFDEYAIIRRGGLKIAVIGMTNPNIKSWLDESLWSGMHFVEIEHLADSLVRSVKAAENPDVTILAIHAGLGDGSNDLENPARYLASKLQGVDVIFAAHDHQMCCEKIFNGTDSTLLLEGACRAQYLSHADIELEFSADSIVGKRICGELVPMEGVEKCGDYLACFKDYFNRVKSFTNRKVGTLEKDMQTCDAYFGPSDYMSLIHSIQLNASGADISFAAPLTTNGLIKAGDFDFQGLFTIYPFENQLFVIELDGGQIKDYLEYSYNCWIATMKHKDDHIINLVHDTSAGGYSFRNMPYNFDSAANIEYEVDVRQPFGKRIAIKGMTDGRPFHADSLYTVALSSYRASGGGDLLVQGAGIAADSLSSIVVKKLDDLRTLIYNMYTSGEDKNIKDWDNWKFVPESWTADALKRDKTLLFPQAR</sequence>
<dbReference type="PROSITE" id="PS51257">
    <property type="entry name" value="PROKAR_LIPOPROTEIN"/>
    <property type="match status" value="1"/>
</dbReference>
<evidence type="ECO:0000259" key="3">
    <source>
        <dbReference type="Pfam" id="PF00149"/>
    </source>
</evidence>
<keyword evidence="2" id="KW-0547">Nucleotide-binding</keyword>
<dbReference type="GO" id="GO:0000166">
    <property type="term" value="F:nucleotide binding"/>
    <property type="evidence" value="ECO:0007669"/>
    <property type="project" value="UniProtKB-KW"/>
</dbReference>
<dbReference type="PANTHER" id="PTHR11575:SF6">
    <property type="entry name" value="2',3'-CYCLIC-NUCLEOTIDE 2'-PHOSPHODIESTERASE_3'-NUCLEOTIDASE"/>
    <property type="match status" value="1"/>
</dbReference>
<dbReference type="SUPFAM" id="SSF56300">
    <property type="entry name" value="Metallo-dependent phosphatases"/>
    <property type="match status" value="1"/>
</dbReference>
<evidence type="ECO:0000256" key="2">
    <source>
        <dbReference type="RuleBase" id="RU362119"/>
    </source>
</evidence>
<reference evidence="5" key="1">
    <citation type="submission" date="2020-10" db="EMBL/GenBank/DDBJ databases">
        <authorList>
            <person name="Gilroy R."/>
        </authorList>
    </citation>
    <scope>NUCLEOTIDE SEQUENCE</scope>
    <source>
        <strain evidence="5">15467</strain>
    </source>
</reference>
<dbReference type="GO" id="GO:0009166">
    <property type="term" value="P:nucleotide catabolic process"/>
    <property type="evidence" value="ECO:0007669"/>
    <property type="project" value="InterPro"/>
</dbReference>
<proteinExistence type="inferred from homology"/>
<dbReference type="InterPro" id="IPR036907">
    <property type="entry name" value="5'-Nucleotdase_C_sf"/>
</dbReference>
<dbReference type="InterPro" id="IPR004843">
    <property type="entry name" value="Calcineurin-like_PHP"/>
</dbReference>
<dbReference type="PRINTS" id="PR01607">
    <property type="entry name" value="APYRASEFAMLY"/>
</dbReference>
<dbReference type="InterPro" id="IPR029052">
    <property type="entry name" value="Metallo-depent_PP-like"/>
</dbReference>
<dbReference type="EMBL" id="JADINB010000090">
    <property type="protein sequence ID" value="MBO8429106.1"/>
    <property type="molecule type" value="Genomic_DNA"/>
</dbReference>
<evidence type="ECO:0000256" key="1">
    <source>
        <dbReference type="ARBA" id="ARBA00022729"/>
    </source>
</evidence>
<accession>A0A9D9DMH3</accession>
<dbReference type="Gene3D" id="3.90.780.10">
    <property type="entry name" value="5'-Nucleotidase, C-terminal domain"/>
    <property type="match status" value="1"/>
</dbReference>
<evidence type="ECO:0000313" key="6">
    <source>
        <dbReference type="Proteomes" id="UP000823635"/>
    </source>
</evidence>
<comment type="caution">
    <text evidence="5">The sequence shown here is derived from an EMBL/GenBank/DDBJ whole genome shotgun (WGS) entry which is preliminary data.</text>
</comment>
<dbReference type="InterPro" id="IPR008334">
    <property type="entry name" value="5'-Nucleotdase_C"/>
</dbReference>
<dbReference type="Proteomes" id="UP000823635">
    <property type="component" value="Unassembled WGS sequence"/>
</dbReference>
<dbReference type="Pfam" id="PF00149">
    <property type="entry name" value="Metallophos"/>
    <property type="match status" value="1"/>
</dbReference>
<feature type="domain" description="Calcineurin-like phosphoesterase" evidence="3">
    <location>
        <begin position="29"/>
        <end position="256"/>
    </location>
</feature>
<protein>
    <submittedName>
        <fullName evidence="5">Bifunctional metallophosphatase/5'-nucleotidase</fullName>
    </submittedName>
</protein>
<dbReference type="GO" id="GO:0016787">
    <property type="term" value="F:hydrolase activity"/>
    <property type="evidence" value="ECO:0007669"/>
    <property type="project" value="UniProtKB-KW"/>
</dbReference>
<reference evidence="5" key="2">
    <citation type="journal article" date="2021" name="PeerJ">
        <title>Extensive microbial diversity within the chicken gut microbiome revealed by metagenomics and culture.</title>
        <authorList>
            <person name="Gilroy R."/>
            <person name="Ravi A."/>
            <person name="Getino M."/>
            <person name="Pursley I."/>
            <person name="Horton D.L."/>
            <person name="Alikhan N.F."/>
            <person name="Baker D."/>
            <person name="Gharbi K."/>
            <person name="Hall N."/>
            <person name="Watson M."/>
            <person name="Adriaenssens E.M."/>
            <person name="Foster-Nyarko E."/>
            <person name="Jarju S."/>
            <person name="Secka A."/>
            <person name="Antonio M."/>
            <person name="Oren A."/>
            <person name="Chaudhuri R.R."/>
            <person name="La Ragione R."/>
            <person name="Hildebrand F."/>
            <person name="Pallen M.J."/>
        </authorList>
    </citation>
    <scope>NUCLEOTIDE SEQUENCE</scope>
    <source>
        <strain evidence="5">15467</strain>
    </source>
</reference>
<keyword evidence="1" id="KW-0732">Signal</keyword>
<feature type="domain" description="5'-Nucleotidase C-terminal" evidence="4">
    <location>
        <begin position="335"/>
        <end position="506"/>
    </location>
</feature>
<keyword evidence="2" id="KW-0378">Hydrolase</keyword>
<dbReference type="Gene3D" id="3.60.21.10">
    <property type="match status" value="1"/>
</dbReference>
<dbReference type="GO" id="GO:0030288">
    <property type="term" value="C:outer membrane-bounded periplasmic space"/>
    <property type="evidence" value="ECO:0007669"/>
    <property type="project" value="TreeGrafter"/>
</dbReference>
<dbReference type="InterPro" id="IPR006179">
    <property type="entry name" value="5_nucleotidase/apyrase"/>
</dbReference>
<organism evidence="5 6">
    <name type="scientific">Candidatus Egerieousia excrementavium</name>
    <dbReference type="NCBI Taxonomy" id="2840778"/>
    <lineage>
        <taxon>Bacteria</taxon>
        <taxon>Pseudomonadati</taxon>
        <taxon>Bacteroidota</taxon>
        <taxon>Bacteroidia</taxon>
        <taxon>Bacteroidales</taxon>
        <taxon>Candidatus Egerieousia</taxon>
    </lineage>
</organism>
<gene>
    <name evidence="5" type="ORF">IAC68_04135</name>
</gene>
<dbReference type="AlphaFoldDB" id="A0A9D9DMH3"/>
<dbReference type="SUPFAM" id="SSF55816">
    <property type="entry name" value="5'-nucleotidase (syn. UDP-sugar hydrolase), C-terminal domain"/>
    <property type="match status" value="1"/>
</dbReference>
<dbReference type="Pfam" id="PF02872">
    <property type="entry name" value="5_nucleotid_C"/>
    <property type="match status" value="1"/>
</dbReference>
<name>A0A9D9DMH3_9BACT</name>
<evidence type="ECO:0000259" key="4">
    <source>
        <dbReference type="Pfam" id="PF02872"/>
    </source>
</evidence>